<gene>
    <name evidence="2" type="ordered locus">Suden_1187</name>
</gene>
<dbReference type="OrthoDB" id="5334818at2"/>
<feature type="transmembrane region" description="Helical" evidence="1">
    <location>
        <begin position="9"/>
        <end position="27"/>
    </location>
</feature>
<reference evidence="2 3" key="1">
    <citation type="journal article" date="2008" name="Appl. Environ. Microbiol.">
        <title>Genome of the epsilonproteobacterial chemolithoautotroph Sulfurimonas denitrificans.</title>
        <authorList>
            <person name="Sievert S.M."/>
            <person name="Scott K.M."/>
            <person name="Klotz M.G."/>
            <person name="Chain P.S.G."/>
            <person name="Hauser L.J."/>
            <person name="Hemp J."/>
            <person name="Huegler M."/>
            <person name="Land M."/>
            <person name="Lapidus A."/>
            <person name="Larimer F.W."/>
            <person name="Lucas S."/>
            <person name="Malfatti S.A."/>
            <person name="Meyer F."/>
            <person name="Paulsen I.T."/>
            <person name="Ren Q."/>
            <person name="Simon J."/>
            <person name="Bailey K."/>
            <person name="Diaz E."/>
            <person name="Fitzpatrick K.A."/>
            <person name="Glover B."/>
            <person name="Gwatney N."/>
            <person name="Korajkic A."/>
            <person name="Long A."/>
            <person name="Mobberley J.M."/>
            <person name="Pantry S.N."/>
            <person name="Pazder G."/>
            <person name="Peterson S."/>
            <person name="Quintanilla J.D."/>
            <person name="Sprinkle R."/>
            <person name="Stephens J."/>
            <person name="Thomas P."/>
            <person name="Vaughn R."/>
            <person name="Weber M.J."/>
            <person name="Wooten L.L."/>
        </authorList>
    </citation>
    <scope>NUCLEOTIDE SEQUENCE [LARGE SCALE GENOMIC DNA]</scope>
    <source>
        <strain evidence="3">ATCC 33889 / DSM 1251</strain>
    </source>
</reference>
<dbReference type="STRING" id="326298.Suden_1187"/>
<dbReference type="EMBL" id="CP000153">
    <property type="protein sequence ID" value="ABB44465.1"/>
    <property type="molecule type" value="Genomic_DNA"/>
</dbReference>
<organism evidence="2 3">
    <name type="scientific">Sulfurimonas denitrificans (strain ATCC 33889 / DSM 1251)</name>
    <name type="common">Thiomicrospira denitrificans (strain ATCC 33889 / DSM 1251)</name>
    <dbReference type="NCBI Taxonomy" id="326298"/>
    <lineage>
        <taxon>Bacteria</taxon>
        <taxon>Pseudomonadati</taxon>
        <taxon>Campylobacterota</taxon>
        <taxon>Epsilonproteobacteria</taxon>
        <taxon>Campylobacterales</taxon>
        <taxon>Sulfurimonadaceae</taxon>
        <taxon>Sulfurimonas</taxon>
    </lineage>
</organism>
<keyword evidence="3" id="KW-1185">Reference proteome</keyword>
<dbReference type="eggNOG" id="ENOG50328RE">
    <property type="taxonomic scope" value="Bacteria"/>
</dbReference>
<name>Q30RB6_SULDN</name>
<dbReference type="Proteomes" id="UP000002714">
    <property type="component" value="Chromosome"/>
</dbReference>
<evidence type="ECO:0000313" key="3">
    <source>
        <dbReference type="Proteomes" id="UP000002714"/>
    </source>
</evidence>
<proteinExistence type="predicted"/>
<protein>
    <submittedName>
        <fullName evidence="2">Uncharacterized protein</fullName>
    </submittedName>
</protein>
<dbReference type="KEGG" id="tdn:Suden_1187"/>
<dbReference type="RefSeq" id="WP_011372817.1">
    <property type="nucleotide sequence ID" value="NC_007575.1"/>
</dbReference>
<feature type="transmembrane region" description="Helical" evidence="1">
    <location>
        <begin position="90"/>
        <end position="112"/>
    </location>
</feature>
<feature type="transmembrane region" description="Helical" evidence="1">
    <location>
        <begin position="61"/>
        <end position="83"/>
    </location>
</feature>
<keyword evidence="1" id="KW-0812">Transmembrane</keyword>
<feature type="transmembrane region" description="Helical" evidence="1">
    <location>
        <begin position="118"/>
        <end position="142"/>
    </location>
</feature>
<evidence type="ECO:0000256" key="1">
    <source>
        <dbReference type="SAM" id="Phobius"/>
    </source>
</evidence>
<evidence type="ECO:0000313" key="2">
    <source>
        <dbReference type="EMBL" id="ABB44465.1"/>
    </source>
</evidence>
<sequence>MQQAYKLSIFYYLLFSLLLIFSAVMLFEHKIGFSYNSVLEYYIGNEEKFIPAQSAAGILKIVLPHIFVFGLLTMVLLHFLVFTNLKSRRVFLILIYATFATAFLEIFAPFMIISGWWFFAYIKLLFFFLFLALTLFILWLLFRKIR</sequence>
<keyword evidence="1" id="KW-0472">Membrane</keyword>
<dbReference type="AlphaFoldDB" id="Q30RB6"/>
<dbReference type="HOGENOM" id="CLU_1757878_0_0_7"/>
<accession>Q30RB6</accession>
<keyword evidence="1" id="KW-1133">Transmembrane helix</keyword>